<evidence type="ECO:0000256" key="5">
    <source>
        <dbReference type="ARBA" id="ARBA00013229"/>
    </source>
</evidence>
<evidence type="ECO:0000313" key="16">
    <source>
        <dbReference type="Proteomes" id="UP000015453"/>
    </source>
</evidence>
<feature type="active site" evidence="12">
    <location>
        <position position="340"/>
    </location>
</feature>
<dbReference type="PANTHER" id="PTHR31707">
    <property type="entry name" value="PECTINESTERASE"/>
    <property type="match status" value="1"/>
</dbReference>
<comment type="function">
    <text evidence="13">Acts in the modification of cell walls via demethylesterification of cell wall pectin.</text>
</comment>
<feature type="non-terminal residue" evidence="15">
    <location>
        <position position="502"/>
    </location>
</feature>
<evidence type="ECO:0000256" key="9">
    <source>
        <dbReference type="ARBA" id="ARBA00023085"/>
    </source>
</evidence>
<dbReference type="Pfam" id="PF04043">
    <property type="entry name" value="PMEI"/>
    <property type="match status" value="1"/>
</dbReference>
<dbReference type="NCBIfam" id="TIGR01614">
    <property type="entry name" value="PME_inhib"/>
    <property type="match status" value="1"/>
</dbReference>
<dbReference type="Pfam" id="PF01095">
    <property type="entry name" value="Pectinesterase"/>
    <property type="match status" value="1"/>
</dbReference>
<evidence type="ECO:0000256" key="2">
    <source>
        <dbReference type="ARBA" id="ARBA00005184"/>
    </source>
</evidence>
<dbReference type="InterPro" id="IPR006501">
    <property type="entry name" value="Pectinesterase_inhib_dom"/>
</dbReference>
<dbReference type="SMART" id="SM00856">
    <property type="entry name" value="PMEI"/>
    <property type="match status" value="1"/>
</dbReference>
<feature type="domain" description="Pectinesterase inhibitor" evidence="14">
    <location>
        <begin position="4"/>
        <end position="152"/>
    </location>
</feature>
<evidence type="ECO:0000256" key="6">
    <source>
        <dbReference type="ARBA" id="ARBA00022512"/>
    </source>
</evidence>
<gene>
    <name evidence="15" type="ORF">M569_00674</name>
</gene>
<dbReference type="OrthoDB" id="2019149at2759"/>
<dbReference type="InterPro" id="IPR018040">
    <property type="entry name" value="Pectinesterase_Tyr_AS"/>
</dbReference>
<dbReference type="PROSITE" id="PS00800">
    <property type="entry name" value="PECTINESTERASE_1"/>
    <property type="match status" value="1"/>
</dbReference>
<dbReference type="EMBL" id="AUSU01000190">
    <property type="protein sequence ID" value="EPS74082.1"/>
    <property type="molecule type" value="Genomic_DNA"/>
</dbReference>
<dbReference type="InterPro" id="IPR012334">
    <property type="entry name" value="Pectin_lyas_fold"/>
</dbReference>
<protein>
    <recommendedName>
        <fullName evidence="5 13">Pectinesterase</fullName>
        <ecNumber evidence="5 13">3.1.1.11</ecNumber>
    </recommendedName>
</protein>
<evidence type="ECO:0000256" key="13">
    <source>
        <dbReference type="RuleBase" id="RU000589"/>
    </source>
</evidence>
<proteinExistence type="inferred from homology"/>
<evidence type="ECO:0000256" key="4">
    <source>
        <dbReference type="ARBA" id="ARBA00007786"/>
    </source>
</evidence>
<evidence type="ECO:0000256" key="12">
    <source>
        <dbReference type="PROSITE-ProRule" id="PRU10040"/>
    </source>
</evidence>
<dbReference type="GO" id="GO:0045490">
    <property type="term" value="P:pectin catabolic process"/>
    <property type="evidence" value="ECO:0007669"/>
    <property type="project" value="UniProtKB-UniRule"/>
</dbReference>
<dbReference type="InterPro" id="IPR035513">
    <property type="entry name" value="Invertase/methylesterase_inhib"/>
</dbReference>
<evidence type="ECO:0000256" key="1">
    <source>
        <dbReference type="ARBA" id="ARBA00004191"/>
    </source>
</evidence>
<feature type="non-terminal residue" evidence="15">
    <location>
        <position position="1"/>
    </location>
</feature>
<dbReference type="EC" id="3.1.1.11" evidence="5 13"/>
<name>S8EMY2_9LAMI</name>
<reference evidence="15 16" key="1">
    <citation type="journal article" date="2013" name="BMC Genomics">
        <title>The miniature genome of a carnivorous plant Genlisea aurea contains a low number of genes and short non-coding sequences.</title>
        <authorList>
            <person name="Leushkin E.V."/>
            <person name="Sutormin R.A."/>
            <person name="Nabieva E.R."/>
            <person name="Penin A.A."/>
            <person name="Kondrashov A.S."/>
            <person name="Logacheva M.D."/>
        </authorList>
    </citation>
    <scope>NUCLEOTIDE SEQUENCE [LARGE SCALE GENOMIC DNA]</scope>
</reference>
<comment type="catalytic activity">
    <reaction evidence="11 13">
        <text>[(1-&gt;4)-alpha-D-galacturonosyl methyl ester](n) + n H2O = [(1-&gt;4)-alpha-D-galacturonosyl](n) + n methanol + n H(+)</text>
        <dbReference type="Rhea" id="RHEA:22380"/>
        <dbReference type="Rhea" id="RHEA-COMP:14570"/>
        <dbReference type="Rhea" id="RHEA-COMP:14573"/>
        <dbReference type="ChEBI" id="CHEBI:15377"/>
        <dbReference type="ChEBI" id="CHEBI:15378"/>
        <dbReference type="ChEBI" id="CHEBI:17790"/>
        <dbReference type="ChEBI" id="CHEBI:140522"/>
        <dbReference type="ChEBI" id="CHEBI:140523"/>
        <dbReference type="EC" id="3.1.1.11"/>
    </reaction>
</comment>
<keyword evidence="10 13" id="KW-0961">Cell wall biogenesis/degradation</keyword>
<keyword evidence="7 13" id="KW-0964">Secreted</keyword>
<keyword evidence="16" id="KW-1185">Reference proteome</keyword>
<keyword evidence="9 13" id="KW-0063">Aspartyl esterase</keyword>
<dbReference type="InterPro" id="IPR011050">
    <property type="entry name" value="Pectin_lyase_fold/virulence"/>
</dbReference>
<evidence type="ECO:0000256" key="3">
    <source>
        <dbReference type="ARBA" id="ARBA00006027"/>
    </source>
</evidence>
<dbReference type="GO" id="GO:0030599">
    <property type="term" value="F:pectinesterase activity"/>
    <property type="evidence" value="ECO:0007669"/>
    <property type="project" value="UniProtKB-UniRule"/>
</dbReference>
<dbReference type="GO" id="GO:0042545">
    <property type="term" value="P:cell wall modification"/>
    <property type="evidence" value="ECO:0007669"/>
    <property type="project" value="UniProtKB-UniRule"/>
</dbReference>
<dbReference type="SUPFAM" id="SSF101148">
    <property type="entry name" value="Plant invertase/pectin methylesterase inhibitor"/>
    <property type="match status" value="1"/>
</dbReference>
<keyword evidence="6 13" id="KW-0134">Cell wall</keyword>
<dbReference type="FunFam" id="2.160.20.10:FF:000001">
    <property type="entry name" value="Pectinesterase"/>
    <property type="match status" value="1"/>
</dbReference>
<evidence type="ECO:0000256" key="8">
    <source>
        <dbReference type="ARBA" id="ARBA00022801"/>
    </source>
</evidence>
<evidence type="ECO:0000259" key="14">
    <source>
        <dbReference type="SMART" id="SM00856"/>
    </source>
</evidence>
<comment type="similarity">
    <text evidence="3">In the N-terminal section; belongs to the PMEI family.</text>
</comment>
<sequence length="502" mass="54797">VLFSTCAPTLYPELCVSTVGSSPAVETAEDVMMKTLNQTVLAVERNYCTLKRTAAGKSGILTVRGRNALGDCVELNEVSMEELGRCGELMAEHGMRIFSDSGHVETILTLLSAVQTNQMTCLDGLSGDENVRRLLSAGHNRVFRLASNLLAMTRNLSNAELPRIEQRVSRWPGWLSQADRMLLQAPSVTADVTVAADGSGNYRTISEAVSAAPSNSKTRFVIRIKAGTYKEYVTIPASKQNLMFVGDSYTTTIVTGDRNYIDGSTTFNSATVAVVGTGFLARDITFQNTAGAAKHQAVALRVNADLTAFYRCGIYAYQDTLYTHSLRQFYTNCYISGTVDFIFGNSAVVIQESDIRARVPLANQKNMVTAQGREDPNQNTGIVIQRSTIDGTSDLLPVIKNFPTYLGRPWKQYSRTVIMQTTISAVIRPEGWYPWEGDFALSTLFYAEYANTGPGASTANRVNWVGFTVFTSSSQAKPYTAENFIGANSWLPATGFPFNAGL</sequence>
<dbReference type="InterPro" id="IPR033131">
    <property type="entry name" value="Pectinesterase_Asp_AS"/>
</dbReference>
<comment type="subcellular location">
    <subcellularLocation>
        <location evidence="1 13">Secreted</location>
        <location evidence="1 13">Cell wall</location>
    </subcellularLocation>
</comment>
<organism evidence="15 16">
    <name type="scientific">Genlisea aurea</name>
    <dbReference type="NCBI Taxonomy" id="192259"/>
    <lineage>
        <taxon>Eukaryota</taxon>
        <taxon>Viridiplantae</taxon>
        <taxon>Streptophyta</taxon>
        <taxon>Embryophyta</taxon>
        <taxon>Tracheophyta</taxon>
        <taxon>Spermatophyta</taxon>
        <taxon>Magnoliopsida</taxon>
        <taxon>eudicotyledons</taxon>
        <taxon>Gunneridae</taxon>
        <taxon>Pentapetalae</taxon>
        <taxon>asterids</taxon>
        <taxon>lamiids</taxon>
        <taxon>Lamiales</taxon>
        <taxon>Lentibulariaceae</taxon>
        <taxon>Genlisea</taxon>
    </lineage>
</organism>
<dbReference type="Gene3D" id="2.160.20.10">
    <property type="entry name" value="Single-stranded right-handed beta-helix, Pectin lyase-like"/>
    <property type="match status" value="1"/>
</dbReference>
<dbReference type="SUPFAM" id="SSF51126">
    <property type="entry name" value="Pectin lyase-like"/>
    <property type="match status" value="1"/>
</dbReference>
<comment type="similarity">
    <text evidence="4">In the C-terminal section; belongs to the pectinesterase family.</text>
</comment>
<evidence type="ECO:0000256" key="10">
    <source>
        <dbReference type="ARBA" id="ARBA00023316"/>
    </source>
</evidence>
<comment type="pathway">
    <text evidence="2 13">Glycan metabolism; pectin degradation; 2-dehydro-3-deoxy-D-gluconate from pectin: step 1/5.</text>
</comment>
<dbReference type="InterPro" id="IPR000070">
    <property type="entry name" value="Pectinesterase_cat"/>
</dbReference>
<evidence type="ECO:0000313" key="15">
    <source>
        <dbReference type="EMBL" id="EPS74082.1"/>
    </source>
</evidence>
<evidence type="ECO:0000256" key="7">
    <source>
        <dbReference type="ARBA" id="ARBA00022525"/>
    </source>
</evidence>
<comment type="caution">
    <text evidence="15">The sequence shown here is derived from an EMBL/GenBank/DDBJ whole genome shotgun (WGS) entry which is preliminary data.</text>
</comment>
<dbReference type="UniPathway" id="UPA00545">
    <property type="reaction ID" value="UER00823"/>
</dbReference>
<dbReference type="Proteomes" id="UP000015453">
    <property type="component" value="Unassembled WGS sequence"/>
</dbReference>
<dbReference type="GO" id="GO:0004857">
    <property type="term" value="F:enzyme inhibitor activity"/>
    <property type="evidence" value="ECO:0007669"/>
    <property type="project" value="InterPro"/>
</dbReference>
<accession>S8EMY2</accession>
<keyword evidence="8 13" id="KW-0378">Hydrolase</keyword>
<evidence type="ECO:0000256" key="11">
    <source>
        <dbReference type="ARBA" id="ARBA00047928"/>
    </source>
</evidence>
<dbReference type="CDD" id="cd15798">
    <property type="entry name" value="PMEI-like_3"/>
    <property type="match status" value="1"/>
</dbReference>
<dbReference type="PROSITE" id="PS00503">
    <property type="entry name" value="PECTINESTERASE_2"/>
    <property type="match status" value="1"/>
</dbReference>
<dbReference type="Gene3D" id="1.20.140.40">
    <property type="entry name" value="Invertase/pectin methylesterase inhibitor family protein"/>
    <property type="match status" value="1"/>
</dbReference>
<dbReference type="AlphaFoldDB" id="S8EMY2"/>